<feature type="chain" id="PRO_5040124627" evidence="1">
    <location>
        <begin position="22"/>
        <end position="464"/>
    </location>
</feature>
<reference evidence="2" key="1">
    <citation type="journal article" date="2020" name="Phytopathology">
        <title>Genome sequence of the chestnut blight fungus Cryphonectria parasitica EP155: A fundamental resource for an archetypical invasive plant pathogen.</title>
        <authorList>
            <person name="Crouch J.A."/>
            <person name="Dawe A."/>
            <person name="Aerts A."/>
            <person name="Barry K."/>
            <person name="Churchill A.C.L."/>
            <person name="Grimwood J."/>
            <person name="Hillman B."/>
            <person name="Milgroom M.G."/>
            <person name="Pangilinan J."/>
            <person name="Smith M."/>
            <person name="Salamov A."/>
            <person name="Schmutz J."/>
            <person name="Yadav J."/>
            <person name="Grigoriev I.V."/>
            <person name="Nuss D."/>
        </authorList>
    </citation>
    <scope>NUCLEOTIDE SEQUENCE</scope>
    <source>
        <strain evidence="2">EP155</strain>
    </source>
</reference>
<dbReference type="AlphaFoldDB" id="A0A9P5CX42"/>
<name>A0A9P5CX42_CRYP1</name>
<proteinExistence type="predicted"/>
<dbReference type="Proteomes" id="UP000803844">
    <property type="component" value="Unassembled WGS sequence"/>
</dbReference>
<evidence type="ECO:0000313" key="2">
    <source>
        <dbReference type="EMBL" id="KAF3771410.1"/>
    </source>
</evidence>
<keyword evidence="3" id="KW-1185">Reference proteome</keyword>
<gene>
    <name evidence="2" type="ORF">M406DRAFT_35990</name>
</gene>
<evidence type="ECO:0000256" key="1">
    <source>
        <dbReference type="SAM" id="SignalP"/>
    </source>
</evidence>
<dbReference type="RefSeq" id="XP_040782371.1">
    <property type="nucleotide sequence ID" value="XM_040923986.1"/>
</dbReference>
<feature type="signal peptide" evidence="1">
    <location>
        <begin position="1"/>
        <end position="21"/>
    </location>
</feature>
<dbReference type="OrthoDB" id="10018600at2759"/>
<dbReference type="GeneID" id="63841115"/>
<comment type="caution">
    <text evidence="2">The sequence shown here is derived from an EMBL/GenBank/DDBJ whole genome shotgun (WGS) entry which is preliminary data.</text>
</comment>
<accession>A0A9P5CX42</accession>
<evidence type="ECO:0000313" key="3">
    <source>
        <dbReference type="Proteomes" id="UP000803844"/>
    </source>
</evidence>
<organism evidence="2 3">
    <name type="scientific">Cryphonectria parasitica (strain ATCC 38755 / EP155)</name>
    <dbReference type="NCBI Taxonomy" id="660469"/>
    <lineage>
        <taxon>Eukaryota</taxon>
        <taxon>Fungi</taxon>
        <taxon>Dikarya</taxon>
        <taxon>Ascomycota</taxon>
        <taxon>Pezizomycotina</taxon>
        <taxon>Sordariomycetes</taxon>
        <taxon>Sordariomycetidae</taxon>
        <taxon>Diaporthales</taxon>
        <taxon>Cryphonectriaceae</taxon>
        <taxon>Cryphonectria-Endothia species complex</taxon>
        <taxon>Cryphonectria</taxon>
    </lineage>
</organism>
<dbReference type="EMBL" id="MU032344">
    <property type="protein sequence ID" value="KAF3771410.1"/>
    <property type="molecule type" value="Genomic_DNA"/>
</dbReference>
<keyword evidence="1" id="KW-0732">Signal</keyword>
<protein>
    <submittedName>
        <fullName evidence="2">Uncharacterized protein</fullName>
    </submittedName>
</protein>
<sequence>MVHKRSLQTLVGLLTARGVIALVSVGDPSDVIPPSDWAADNAIVPDYNVPFPSVQPSNIVAKYVFDDNSTSISHESFTVDANDTSVILVTDGADLALSHVDVIKFGYSSNLDDASFWGFNAAINVANASTVDFNHLNITVHNGAANIYSYGSDTIVNVTDAWLYSSGPVSHGLYASGNGTIYGANLAHFSGGHRSSSFSGDSPKGIIHVRDSVAHAQGIGSATYYALGEIFADNVVSVSEQGPVVFMDGKQNVSLVNCDATAGLLGGMVIFSSSIREAGASISVADSRIAANGSNMPGLWFGNVIADVDLRNTQLDTRSGVLVVANYSQVTQDFDYYASYTDNTDLSPAEVYITVSESSLVGDLIPYNESYISWNLTEYSTWSGATYSGYGTSYVDVALSSSSNWTLTATSYIQNLTDADESLANIVSNGYTLYYNSSALLNAWLGNRTISLSGNGLLTPGTQS</sequence>